<dbReference type="GO" id="GO:0007165">
    <property type="term" value="P:signal transduction"/>
    <property type="evidence" value="ECO:0007669"/>
    <property type="project" value="InterPro"/>
</dbReference>
<dbReference type="Gene3D" id="1.10.555.10">
    <property type="entry name" value="Rho GTPase activation protein"/>
    <property type="match status" value="1"/>
</dbReference>
<accession>A0A2S6EYE5</accession>
<dbReference type="Proteomes" id="UP000239239">
    <property type="component" value="Unassembled WGS sequence"/>
</dbReference>
<dbReference type="SUPFAM" id="SSF48350">
    <property type="entry name" value="GTPase activation domain, GAP"/>
    <property type="match status" value="1"/>
</dbReference>
<proteinExistence type="predicted"/>
<organism evidence="1 2">
    <name type="scientific">Legionella pneumophila</name>
    <dbReference type="NCBI Taxonomy" id="446"/>
    <lineage>
        <taxon>Bacteria</taxon>
        <taxon>Pseudomonadati</taxon>
        <taxon>Pseudomonadota</taxon>
        <taxon>Gammaproteobacteria</taxon>
        <taxon>Legionellales</taxon>
        <taxon>Legionellaceae</taxon>
        <taxon>Legionella</taxon>
    </lineage>
</organism>
<dbReference type="InterPro" id="IPR008936">
    <property type="entry name" value="Rho_GTPase_activation_prot"/>
</dbReference>
<dbReference type="AlphaFoldDB" id="A0A2S6EYE5"/>
<sequence length="398" mass="44713">MPPPYSSHVIVNVFRSVAQLVSQNPELLNRPGVFRLAGSREESEKLLEQIIDENFSVQNLADYIVEDGQINNLHLNNVLGMLPLVLKESVLLKTGDPLLKHFTTELKNLLGSDKSDVENTDVIVQLLDNFIDSLLLSKILDHQRVGEILYHYCYLMHTAGGFHETNLMTWKNLAIIMAPHFTNEFGLYPAEDLLGLIQFTNQLKPILECFIAHPDSGVPFKERHADKLEHLANTRHNIIEKLTHMGSESRRIVVVPMKSLMLQASMLRSQIDAVETQLKDSSLKKKNKKELNKQLGELTEELEKLNIEISELTRKIKKMNHGHAKIKEEIRVISRSEDAVSTHATQQSGASSSSSSSVRVQLGIFGNNSASSAYLIAEQEEDEVTENDYSGLDSAKLT</sequence>
<protein>
    <submittedName>
        <fullName evidence="1">Uncharacterized protein</fullName>
    </submittedName>
</protein>
<name>A0A2S6EYE5_LEGPN</name>
<dbReference type="PROSITE" id="PS50238">
    <property type="entry name" value="RHOGAP"/>
    <property type="match status" value="1"/>
</dbReference>
<dbReference type="InterPro" id="IPR000198">
    <property type="entry name" value="RhoGAP_dom"/>
</dbReference>
<dbReference type="OrthoDB" id="5652643at2"/>
<dbReference type="RefSeq" id="WP_028378093.1">
    <property type="nucleotide sequence ID" value="NZ_JADRPP010000005.1"/>
</dbReference>
<gene>
    <name evidence="1" type="ORF">C3928_09030</name>
</gene>
<reference evidence="1 2" key="1">
    <citation type="submission" date="2018-02" db="EMBL/GenBank/DDBJ databases">
        <title>Draft genome sequences of four Legionella pneumophila clinical strains isolated in Ontario.</title>
        <authorList>
            <person name="Fortuna A."/>
            <person name="Ramnarine R."/>
            <person name="Li A."/>
            <person name="Frantz C."/>
            <person name="Mallo G."/>
        </authorList>
    </citation>
    <scope>NUCLEOTIDE SEQUENCE [LARGE SCALE GENOMIC DNA]</scope>
    <source>
        <strain evidence="1 2">LG61</strain>
    </source>
</reference>
<evidence type="ECO:0000313" key="2">
    <source>
        <dbReference type="Proteomes" id="UP000239239"/>
    </source>
</evidence>
<evidence type="ECO:0000313" key="1">
    <source>
        <dbReference type="EMBL" id="PPK30213.1"/>
    </source>
</evidence>
<comment type="caution">
    <text evidence="1">The sequence shown here is derived from an EMBL/GenBank/DDBJ whole genome shotgun (WGS) entry which is preliminary data.</text>
</comment>
<dbReference type="EMBL" id="PQWY01000012">
    <property type="protein sequence ID" value="PPK30213.1"/>
    <property type="molecule type" value="Genomic_DNA"/>
</dbReference>